<dbReference type="PANTHER" id="PTHR31672:SF13">
    <property type="entry name" value="F-BOX PROTEIN CPR30-LIKE"/>
    <property type="match status" value="1"/>
</dbReference>
<dbReference type="InterPro" id="IPR050796">
    <property type="entry name" value="SCF_F-box_component"/>
</dbReference>
<dbReference type="Pfam" id="PF00646">
    <property type="entry name" value="F-box"/>
    <property type="match status" value="1"/>
</dbReference>
<name>A0A6P6WJL2_COFAR</name>
<gene>
    <name evidence="4" type="primary">LOC113733462</name>
</gene>
<dbReference type="AlphaFoldDB" id="A0A6P6WJL2"/>
<evidence type="ECO:0000313" key="3">
    <source>
        <dbReference type="Proteomes" id="UP001652660"/>
    </source>
</evidence>
<dbReference type="PANTHER" id="PTHR31672">
    <property type="entry name" value="BNACNNG10540D PROTEIN"/>
    <property type="match status" value="1"/>
</dbReference>
<evidence type="ECO:0000313" key="4">
    <source>
        <dbReference type="RefSeq" id="XP_027115629.1"/>
    </source>
</evidence>
<dbReference type="NCBIfam" id="TIGR01640">
    <property type="entry name" value="F_box_assoc_1"/>
    <property type="match status" value="1"/>
</dbReference>
<evidence type="ECO:0000259" key="1">
    <source>
        <dbReference type="Pfam" id="PF00646"/>
    </source>
</evidence>
<evidence type="ECO:0000259" key="2">
    <source>
        <dbReference type="Pfam" id="PF07734"/>
    </source>
</evidence>
<protein>
    <submittedName>
        <fullName evidence="4">F-box/kelch-repeat protein At3g23880-like</fullName>
    </submittedName>
</protein>
<reference evidence="4" key="2">
    <citation type="submission" date="2025-08" db="UniProtKB">
        <authorList>
            <consortium name="RefSeq"/>
        </authorList>
    </citation>
    <scope>IDENTIFICATION</scope>
    <source>
        <tissue evidence="4">Leaves</tissue>
    </source>
</reference>
<accession>A0A6P6WJL2</accession>
<dbReference type="OrthoDB" id="1086018at2759"/>
<proteinExistence type="predicted"/>
<dbReference type="InterPro" id="IPR001810">
    <property type="entry name" value="F-box_dom"/>
</dbReference>
<feature type="domain" description="F-box associated beta-propeller type 1" evidence="2">
    <location>
        <begin position="138"/>
        <end position="337"/>
    </location>
</feature>
<feature type="domain" description="F-box" evidence="1">
    <location>
        <begin position="27"/>
        <end position="64"/>
    </location>
</feature>
<keyword evidence="3" id="KW-1185">Reference proteome</keyword>
<dbReference type="RefSeq" id="XP_027115629.1">
    <property type="nucleotide sequence ID" value="XM_027259828.1"/>
</dbReference>
<sequence length="409" mass="46048">MEFRVGLEHRQDSFGNDHQRNTTTTVLDVPCPVLAEIFLRLPVKFILRAKSTCKLWHQIISEPTFAEAQRARAMGNNPGYLYRFRFHHGSFCEPDSPIHFAESGVEGMQQVHTERLRYLGDVRGLTPGFASSGGLVAFCLPNPDSYYVWNPIIGEKVQVPFPDLGLPPGFQLIWGGFGFSSSSKEYKIVHFSFPCCRDAYEYETQSPRVASQGHGATYSLGPCRNWKTIHHVPFRPWNLDYIDCNGTLFWKNAGEDEEAESRTIGSFDTSSEEFRSFSLPFPFPSDEVKNYRLVKLGDTIGCVCMEGFRRQNTMSIWRLRADDDVKEEQVCWVKEYALAAGLPFLGFVHIQFGVAASSDASTIFAYDAARKEFKPTALPLPTTGRQAGVRLFCPHAASLISPKQILATK</sequence>
<dbReference type="GeneID" id="113733462"/>
<organism evidence="3 4">
    <name type="scientific">Coffea arabica</name>
    <name type="common">Arabian coffee</name>
    <dbReference type="NCBI Taxonomy" id="13443"/>
    <lineage>
        <taxon>Eukaryota</taxon>
        <taxon>Viridiplantae</taxon>
        <taxon>Streptophyta</taxon>
        <taxon>Embryophyta</taxon>
        <taxon>Tracheophyta</taxon>
        <taxon>Spermatophyta</taxon>
        <taxon>Magnoliopsida</taxon>
        <taxon>eudicotyledons</taxon>
        <taxon>Gunneridae</taxon>
        <taxon>Pentapetalae</taxon>
        <taxon>asterids</taxon>
        <taxon>lamiids</taxon>
        <taxon>Gentianales</taxon>
        <taxon>Rubiaceae</taxon>
        <taxon>Ixoroideae</taxon>
        <taxon>Gardenieae complex</taxon>
        <taxon>Bertiereae - Coffeeae clade</taxon>
        <taxon>Coffeeae</taxon>
        <taxon>Coffea</taxon>
    </lineage>
</organism>
<dbReference type="InterPro" id="IPR036047">
    <property type="entry name" value="F-box-like_dom_sf"/>
</dbReference>
<dbReference type="InterPro" id="IPR006527">
    <property type="entry name" value="F-box-assoc_dom_typ1"/>
</dbReference>
<dbReference type="Pfam" id="PF07734">
    <property type="entry name" value="FBA_1"/>
    <property type="match status" value="1"/>
</dbReference>
<dbReference type="Proteomes" id="UP001652660">
    <property type="component" value="Chromosome 2e"/>
</dbReference>
<reference evidence="3" key="1">
    <citation type="journal article" date="2025" name="Foods">
        <title>Unveiling the Microbial Signatures of Arabica Coffee Cherries: Insights into Ripeness Specific Diversity, Functional Traits, and Implications for Quality and Safety.</title>
        <authorList>
            <consortium name="RefSeq"/>
            <person name="Tenea G.N."/>
            <person name="Cifuentes V."/>
            <person name="Reyes P."/>
            <person name="Cevallos-Vallejos M."/>
        </authorList>
    </citation>
    <scope>NUCLEOTIDE SEQUENCE [LARGE SCALE GENOMIC DNA]</scope>
</reference>
<dbReference type="Gene3D" id="1.20.1280.50">
    <property type="match status" value="1"/>
</dbReference>
<dbReference type="SUPFAM" id="SSF81383">
    <property type="entry name" value="F-box domain"/>
    <property type="match status" value="1"/>
</dbReference>
<dbReference type="InterPro" id="IPR017451">
    <property type="entry name" value="F-box-assoc_interact_dom"/>
</dbReference>